<accession>A0ABQ8Z0A3</accession>
<evidence type="ECO:0000313" key="3">
    <source>
        <dbReference type="EMBL" id="KAJ6250310.1"/>
    </source>
</evidence>
<keyword evidence="4" id="KW-1185">Reference proteome</keyword>
<dbReference type="Gene3D" id="3.30.710.10">
    <property type="entry name" value="Potassium Channel Kv1.1, Chain A"/>
    <property type="match status" value="1"/>
</dbReference>
<dbReference type="SUPFAM" id="SSF54695">
    <property type="entry name" value="POZ domain"/>
    <property type="match status" value="1"/>
</dbReference>
<evidence type="ECO:0000256" key="1">
    <source>
        <dbReference type="SAM" id="MobiDB-lite"/>
    </source>
</evidence>
<protein>
    <submittedName>
        <fullName evidence="3">Kelch-like protein</fullName>
    </submittedName>
</protein>
<sequence length="159" mass="18797">MNCMGGGYNEDFYPSDESNYHKLMFPRKISLPTKISLPEEEDNDEEEDDLNEENKKVNYEEIPVHKFILLAQSGLFRAMFDNVNEKYNTNKVQDYTNKSIESVEILIKYFYTDSIELTANENPELIVDELSDAVEYYQLNDQCNFEFELLKIKKQFELN</sequence>
<proteinExistence type="predicted"/>
<feature type="domain" description="BTB" evidence="2">
    <location>
        <begin position="57"/>
        <end position="119"/>
    </location>
</feature>
<dbReference type="Pfam" id="PF00651">
    <property type="entry name" value="BTB"/>
    <property type="match status" value="1"/>
</dbReference>
<feature type="compositionally biased region" description="Acidic residues" evidence="1">
    <location>
        <begin position="38"/>
        <end position="51"/>
    </location>
</feature>
<evidence type="ECO:0000259" key="2">
    <source>
        <dbReference type="PROSITE" id="PS50097"/>
    </source>
</evidence>
<reference evidence="3" key="1">
    <citation type="submission" date="2022-08" db="EMBL/GenBank/DDBJ databases">
        <title>Novel sulfate-reducing endosymbionts in the free-living metamonad Anaeramoeba.</title>
        <authorList>
            <person name="Jerlstrom-Hultqvist J."/>
            <person name="Cepicka I."/>
            <person name="Gallot-Lavallee L."/>
            <person name="Salas-Leiva D."/>
            <person name="Curtis B.A."/>
            <person name="Zahonova K."/>
            <person name="Pipaliya S."/>
            <person name="Dacks J."/>
            <person name="Roger A.J."/>
        </authorList>
    </citation>
    <scope>NUCLEOTIDE SEQUENCE</scope>
    <source>
        <strain evidence="3">Schooner1</strain>
    </source>
</reference>
<dbReference type="InterPro" id="IPR000210">
    <property type="entry name" value="BTB/POZ_dom"/>
</dbReference>
<feature type="region of interest" description="Disordered" evidence="1">
    <location>
        <begin position="34"/>
        <end position="55"/>
    </location>
</feature>
<organism evidence="3 4">
    <name type="scientific">Anaeramoeba flamelloides</name>
    <dbReference type="NCBI Taxonomy" id="1746091"/>
    <lineage>
        <taxon>Eukaryota</taxon>
        <taxon>Metamonada</taxon>
        <taxon>Anaeramoebidae</taxon>
        <taxon>Anaeramoeba</taxon>
    </lineage>
</organism>
<name>A0ABQ8Z0A3_9EUKA</name>
<dbReference type="PROSITE" id="PS50097">
    <property type="entry name" value="BTB"/>
    <property type="match status" value="1"/>
</dbReference>
<evidence type="ECO:0000313" key="4">
    <source>
        <dbReference type="Proteomes" id="UP001150062"/>
    </source>
</evidence>
<dbReference type="EMBL" id="JAOAOG010000081">
    <property type="protein sequence ID" value="KAJ6250310.1"/>
    <property type="molecule type" value="Genomic_DNA"/>
</dbReference>
<dbReference type="CDD" id="cd18186">
    <property type="entry name" value="BTB_POZ_ZBTB_KLHL-like"/>
    <property type="match status" value="1"/>
</dbReference>
<comment type="caution">
    <text evidence="3">The sequence shown here is derived from an EMBL/GenBank/DDBJ whole genome shotgun (WGS) entry which is preliminary data.</text>
</comment>
<gene>
    <name evidence="3" type="ORF">M0813_16167</name>
</gene>
<dbReference type="InterPro" id="IPR011333">
    <property type="entry name" value="SKP1/BTB/POZ_sf"/>
</dbReference>
<dbReference type="Proteomes" id="UP001150062">
    <property type="component" value="Unassembled WGS sequence"/>
</dbReference>